<dbReference type="EMBL" id="FQ790345">
    <property type="protein sequence ID" value="CCD52889.1"/>
    <property type="molecule type" value="Genomic_DNA"/>
</dbReference>
<accession>G2YMP1</accession>
<sequence length="51" mass="6136">MILPPWLEINPTLNWYTDKKKITLETESEGYVLETKHVGRTRRLHTTLILW</sequence>
<evidence type="ECO:0000313" key="2">
    <source>
        <dbReference type="Proteomes" id="UP000008177"/>
    </source>
</evidence>
<gene>
    <name evidence="1" type="ORF">BofuT4_uP138130.1</name>
</gene>
<organism evidence="1 2">
    <name type="scientific">Botryotinia fuckeliana (strain T4)</name>
    <name type="common">Noble rot fungus</name>
    <name type="synonym">Botrytis cinerea</name>
    <dbReference type="NCBI Taxonomy" id="999810"/>
    <lineage>
        <taxon>Eukaryota</taxon>
        <taxon>Fungi</taxon>
        <taxon>Dikarya</taxon>
        <taxon>Ascomycota</taxon>
        <taxon>Pezizomycotina</taxon>
        <taxon>Leotiomycetes</taxon>
        <taxon>Helotiales</taxon>
        <taxon>Sclerotiniaceae</taxon>
        <taxon>Botrytis</taxon>
    </lineage>
</organism>
<reference evidence="2" key="1">
    <citation type="journal article" date="2011" name="PLoS Genet.">
        <title>Genomic analysis of the necrotrophic fungal pathogens Sclerotinia sclerotiorum and Botrytis cinerea.</title>
        <authorList>
            <person name="Amselem J."/>
            <person name="Cuomo C.A."/>
            <person name="van Kan J.A."/>
            <person name="Viaud M."/>
            <person name="Benito E.P."/>
            <person name="Couloux A."/>
            <person name="Coutinho P.M."/>
            <person name="de Vries R.P."/>
            <person name="Dyer P.S."/>
            <person name="Fillinger S."/>
            <person name="Fournier E."/>
            <person name="Gout L."/>
            <person name="Hahn M."/>
            <person name="Kohn L."/>
            <person name="Lapalu N."/>
            <person name="Plummer K.M."/>
            <person name="Pradier J.M."/>
            <person name="Quevillon E."/>
            <person name="Sharon A."/>
            <person name="Simon A."/>
            <person name="ten Have A."/>
            <person name="Tudzynski B."/>
            <person name="Tudzynski P."/>
            <person name="Wincker P."/>
            <person name="Andrew M."/>
            <person name="Anthouard V."/>
            <person name="Beever R.E."/>
            <person name="Beffa R."/>
            <person name="Benoit I."/>
            <person name="Bouzid O."/>
            <person name="Brault B."/>
            <person name="Chen Z."/>
            <person name="Choquer M."/>
            <person name="Collemare J."/>
            <person name="Cotton P."/>
            <person name="Danchin E.G."/>
            <person name="Da Silva C."/>
            <person name="Gautier A."/>
            <person name="Giraud C."/>
            <person name="Giraud T."/>
            <person name="Gonzalez C."/>
            <person name="Grossetete S."/>
            <person name="Guldener U."/>
            <person name="Henrissat B."/>
            <person name="Howlett B.J."/>
            <person name="Kodira C."/>
            <person name="Kretschmer M."/>
            <person name="Lappartient A."/>
            <person name="Leroch M."/>
            <person name="Levis C."/>
            <person name="Mauceli E."/>
            <person name="Neuveglise C."/>
            <person name="Oeser B."/>
            <person name="Pearson M."/>
            <person name="Poulain J."/>
            <person name="Poussereau N."/>
            <person name="Quesneville H."/>
            <person name="Rascle C."/>
            <person name="Schumacher J."/>
            <person name="Segurens B."/>
            <person name="Sexton A."/>
            <person name="Silva E."/>
            <person name="Sirven C."/>
            <person name="Soanes D.M."/>
            <person name="Talbot N.J."/>
            <person name="Templeton M."/>
            <person name="Yandava C."/>
            <person name="Yarden O."/>
            <person name="Zeng Q."/>
            <person name="Rollins J.A."/>
            <person name="Lebrun M.H."/>
            <person name="Dickman M."/>
        </authorList>
    </citation>
    <scope>NUCLEOTIDE SEQUENCE [LARGE SCALE GENOMIC DNA]</scope>
    <source>
        <strain evidence="2">T4</strain>
    </source>
</reference>
<evidence type="ECO:0000313" key="1">
    <source>
        <dbReference type="EMBL" id="CCD52889.1"/>
    </source>
</evidence>
<dbReference type="InParanoid" id="G2YMP1"/>
<dbReference type="HOGENOM" id="CLU_3106115_0_0_1"/>
<dbReference type="AlphaFoldDB" id="G2YMP1"/>
<dbReference type="Proteomes" id="UP000008177">
    <property type="component" value="Unplaced contigs"/>
</dbReference>
<protein>
    <submittedName>
        <fullName evidence="1">Uncharacterized protein</fullName>
    </submittedName>
</protein>
<name>G2YMP1_BOTF4</name>
<proteinExistence type="predicted"/>